<reference evidence="1" key="1">
    <citation type="journal article" date="2015" name="Nature">
        <title>Complex archaea that bridge the gap between prokaryotes and eukaryotes.</title>
        <authorList>
            <person name="Spang A."/>
            <person name="Saw J.H."/>
            <person name="Jorgensen S.L."/>
            <person name="Zaremba-Niedzwiedzka K."/>
            <person name="Martijn J."/>
            <person name="Lind A.E."/>
            <person name="van Eijk R."/>
            <person name="Schleper C."/>
            <person name="Guy L."/>
            <person name="Ettema T.J."/>
        </authorList>
    </citation>
    <scope>NUCLEOTIDE SEQUENCE</scope>
</reference>
<gene>
    <name evidence="1" type="ORF">LCGC14_2053590</name>
</gene>
<sequence>MTIQDALHSIRPNAEWVMVGNTYAGLNWLDGTQSKPTEVEINIHISNNLYKENRRKAYPAVGDQLDALWKDGQS</sequence>
<dbReference type="AlphaFoldDB" id="A0A0F9H1P8"/>
<protein>
    <submittedName>
        <fullName evidence="1">Uncharacterized protein</fullName>
    </submittedName>
</protein>
<comment type="caution">
    <text evidence="1">The sequence shown here is derived from an EMBL/GenBank/DDBJ whole genome shotgun (WGS) entry which is preliminary data.</text>
</comment>
<proteinExistence type="predicted"/>
<name>A0A0F9H1P8_9ZZZZ</name>
<evidence type="ECO:0000313" key="1">
    <source>
        <dbReference type="EMBL" id="KKL75570.1"/>
    </source>
</evidence>
<accession>A0A0F9H1P8</accession>
<feature type="non-terminal residue" evidence="1">
    <location>
        <position position="74"/>
    </location>
</feature>
<organism evidence="1">
    <name type="scientific">marine sediment metagenome</name>
    <dbReference type="NCBI Taxonomy" id="412755"/>
    <lineage>
        <taxon>unclassified sequences</taxon>
        <taxon>metagenomes</taxon>
        <taxon>ecological metagenomes</taxon>
    </lineage>
</organism>
<dbReference type="EMBL" id="LAZR01024313">
    <property type="protein sequence ID" value="KKL75570.1"/>
    <property type="molecule type" value="Genomic_DNA"/>
</dbReference>